<dbReference type="RefSeq" id="WP_046687197.1">
    <property type="nucleotide sequence ID" value="NZ_CAYAEC010000003.1"/>
</dbReference>
<dbReference type="AlphaFoldDB" id="A0A1C3HEJ1"/>
<gene>
    <name evidence="1" type="ORF">PWN146_02154</name>
</gene>
<dbReference type="EMBL" id="LT575490">
    <property type="protein sequence ID" value="SAY43463.1"/>
    <property type="molecule type" value="Genomic_DNA"/>
</dbReference>
<name>A0A1C3HEJ1_SERMA</name>
<sequence>MKSLHFIHSGVSGCAEVSGATVFVRYAGAGFHLSAAKDGLRKKIMAELAKAGLLPKTIHS</sequence>
<protein>
    <submittedName>
        <fullName evidence="1">Uncharacterized protein</fullName>
    </submittedName>
</protein>
<evidence type="ECO:0000313" key="1">
    <source>
        <dbReference type="EMBL" id="SAY43463.1"/>
    </source>
</evidence>
<reference evidence="1" key="1">
    <citation type="submission" date="2016-05" db="EMBL/GenBank/DDBJ databases">
        <authorList>
            <person name="Cock P.J.A."/>
            <person name="Cock P.J.A."/>
        </authorList>
    </citation>
    <scope>NUCLEOTIDE SEQUENCE</scope>
    <source>
        <strain evidence="1">PWN146_assembly</strain>
    </source>
</reference>
<accession>A0A1C3HEJ1</accession>
<organism evidence="1">
    <name type="scientific">Serratia marcescens</name>
    <dbReference type="NCBI Taxonomy" id="615"/>
    <lineage>
        <taxon>Bacteria</taxon>
        <taxon>Pseudomonadati</taxon>
        <taxon>Pseudomonadota</taxon>
        <taxon>Gammaproteobacteria</taxon>
        <taxon>Enterobacterales</taxon>
        <taxon>Yersiniaceae</taxon>
        <taxon>Serratia</taxon>
    </lineage>
</organism>
<proteinExistence type="predicted"/>